<dbReference type="GO" id="GO:0005737">
    <property type="term" value="C:cytoplasm"/>
    <property type="evidence" value="ECO:0007669"/>
    <property type="project" value="UniProtKB-SubCell"/>
</dbReference>
<evidence type="ECO:0000256" key="3">
    <source>
        <dbReference type="ARBA" id="ARBA00022490"/>
    </source>
</evidence>
<evidence type="ECO:0000256" key="4">
    <source>
        <dbReference type="ARBA" id="ARBA00023284"/>
    </source>
</evidence>
<comment type="subcellular location">
    <subcellularLocation>
        <location evidence="1">Cytoplasm</location>
    </subcellularLocation>
</comment>
<evidence type="ECO:0000313" key="7">
    <source>
        <dbReference type="Proteomes" id="UP001153555"/>
    </source>
</evidence>
<name>A0A9N7NHN5_STRHE</name>
<protein>
    <submittedName>
        <fullName evidence="6">Monothiol glutaredoxin-S10</fullName>
    </submittedName>
</protein>
<dbReference type="Proteomes" id="UP001153555">
    <property type="component" value="Unassembled WGS sequence"/>
</dbReference>
<proteinExistence type="inferred from homology"/>
<evidence type="ECO:0000313" key="6">
    <source>
        <dbReference type="EMBL" id="CAA0834809.1"/>
    </source>
</evidence>
<dbReference type="InterPro" id="IPR002109">
    <property type="entry name" value="Glutaredoxin"/>
</dbReference>
<dbReference type="OrthoDB" id="418495at2759"/>
<dbReference type="PROSITE" id="PS51354">
    <property type="entry name" value="GLUTAREDOXIN_2"/>
    <property type="match status" value="1"/>
</dbReference>
<comment type="similarity">
    <text evidence="2">Belongs to the glutaredoxin family. CC-type subfamily.</text>
</comment>
<organism evidence="6 7">
    <name type="scientific">Striga hermonthica</name>
    <name type="common">Purple witchweed</name>
    <name type="synonym">Buchnera hermonthica</name>
    <dbReference type="NCBI Taxonomy" id="68872"/>
    <lineage>
        <taxon>Eukaryota</taxon>
        <taxon>Viridiplantae</taxon>
        <taxon>Streptophyta</taxon>
        <taxon>Embryophyta</taxon>
        <taxon>Tracheophyta</taxon>
        <taxon>Spermatophyta</taxon>
        <taxon>Magnoliopsida</taxon>
        <taxon>eudicotyledons</taxon>
        <taxon>Gunneridae</taxon>
        <taxon>Pentapetalae</taxon>
        <taxon>asterids</taxon>
        <taxon>lamiids</taxon>
        <taxon>Lamiales</taxon>
        <taxon>Orobanchaceae</taxon>
        <taxon>Buchnereae</taxon>
        <taxon>Striga</taxon>
    </lineage>
</organism>
<dbReference type="InterPro" id="IPR036249">
    <property type="entry name" value="Thioredoxin-like_sf"/>
</dbReference>
<dbReference type="AlphaFoldDB" id="A0A9N7NHN5"/>
<evidence type="ECO:0000256" key="1">
    <source>
        <dbReference type="ARBA" id="ARBA00004496"/>
    </source>
</evidence>
<sequence>MDRIAKISSQRAVVIFSKTTCFMCHAIKRLFYKQGLSLFIHEVDEDPRTKEIEWDLTKLDCSPCVPTVFIGGRLVSSANVVLTLQLDGSLKIMRKDAGALWL</sequence>
<feature type="domain" description="Glutaredoxin" evidence="5">
    <location>
        <begin position="13"/>
        <end position="75"/>
    </location>
</feature>
<evidence type="ECO:0000259" key="5">
    <source>
        <dbReference type="Pfam" id="PF00462"/>
    </source>
</evidence>
<evidence type="ECO:0000256" key="2">
    <source>
        <dbReference type="ARBA" id="ARBA00007568"/>
    </source>
</evidence>
<dbReference type="Gene3D" id="3.40.30.10">
    <property type="entry name" value="Glutaredoxin"/>
    <property type="match status" value="1"/>
</dbReference>
<comment type="caution">
    <text evidence="6">The sequence shown here is derived from an EMBL/GenBank/DDBJ whole genome shotgun (WGS) entry which is preliminary data.</text>
</comment>
<dbReference type="EMBL" id="CACSLK010028053">
    <property type="protein sequence ID" value="CAA0834809.1"/>
    <property type="molecule type" value="Genomic_DNA"/>
</dbReference>
<keyword evidence="3" id="KW-0963">Cytoplasm</keyword>
<gene>
    <name evidence="6" type="ORF">SHERM_02616</name>
</gene>
<accession>A0A9N7NHN5</accession>
<dbReference type="CDD" id="cd03419">
    <property type="entry name" value="GRX_GRXh_1_2_like"/>
    <property type="match status" value="1"/>
</dbReference>
<dbReference type="SUPFAM" id="SSF52833">
    <property type="entry name" value="Thioredoxin-like"/>
    <property type="match status" value="1"/>
</dbReference>
<keyword evidence="7" id="KW-1185">Reference proteome</keyword>
<dbReference type="NCBIfam" id="TIGR02189">
    <property type="entry name" value="GlrX-like_plant"/>
    <property type="match status" value="1"/>
</dbReference>
<keyword evidence="4" id="KW-0676">Redox-active center</keyword>
<dbReference type="InterPro" id="IPR011905">
    <property type="entry name" value="GlrX-like_pln_2"/>
</dbReference>
<reference evidence="6" key="1">
    <citation type="submission" date="2019-12" db="EMBL/GenBank/DDBJ databases">
        <authorList>
            <person name="Scholes J."/>
        </authorList>
    </citation>
    <scope>NUCLEOTIDE SEQUENCE</scope>
</reference>
<dbReference type="Pfam" id="PF00462">
    <property type="entry name" value="Glutaredoxin"/>
    <property type="match status" value="1"/>
</dbReference>
<dbReference type="PANTHER" id="PTHR10168">
    <property type="entry name" value="GLUTAREDOXIN"/>
    <property type="match status" value="1"/>
</dbReference>